<gene>
    <name evidence="1" type="ORF">HG543_29650</name>
</gene>
<evidence type="ECO:0000313" key="2">
    <source>
        <dbReference type="Proteomes" id="UP000518300"/>
    </source>
</evidence>
<comment type="caution">
    <text evidence="1">The sequence shown here is derived from an EMBL/GenBank/DDBJ whole genome shotgun (WGS) entry which is preliminary data.</text>
</comment>
<reference evidence="1 2" key="1">
    <citation type="submission" date="2020-04" db="EMBL/GenBank/DDBJ databases">
        <title>Draft genome of Pyxidicoccus fallax type strain.</title>
        <authorList>
            <person name="Whitworth D.E."/>
        </authorList>
    </citation>
    <scope>NUCLEOTIDE SEQUENCE [LARGE SCALE GENOMIC DNA]</scope>
    <source>
        <strain evidence="1 2">DSM 14698</strain>
    </source>
</reference>
<proteinExistence type="predicted"/>
<name>A0A848LMT5_9BACT</name>
<feature type="non-terminal residue" evidence="1">
    <location>
        <position position="1"/>
    </location>
</feature>
<organism evidence="1 2">
    <name type="scientific">Pyxidicoccus fallax</name>
    <dbReference type="NCBI Taxonomy" id="394095"/>
    <lineage>
        <taxon>Bacteria</taxon>
        <taxon>Pseudomonadati</taxon>
        <taxon>Myxococcota</taxon>
        <taxon>Myxococcia</taxon>
        <taxon>Myxococcales</taxon>
        <taxon>Cystobacterineae</taxon>
        <taxon>Myxococcaceae</taxon>
        <taxon>Pyxidicoccus</taxon>
    </lineage>
</organism>
<dbReference type="Proteomes" id="UP000518300">
    <property type="component" value="Unassembled WGS sequence"/>
</dbReference>
<sequence>VAGLLGGLMVGGTPLGSCAGGNCRDVGAMTSVLMGWSAGTALGVYSAGSLLDGRGAFLPTMGAGLLAGGAGTGLYAMNIVDEETLIPLVMGMSLLGSMAVYELTSAWATPRPRVLAEDAPSTGATWAPTVQVSSRGGSLGLVGRF</sequence>
<protein>
    <submittedName>
        <fullName evidence="1">Uncharacterized protein</fullName>
    </submittedName>
</protein>
<dbReference type="AlphaFoldDB" id="A0A848LMT5"/>
<accession>A0A848LMT5</accession>
<dbReference type="EMBL" id="JABBJJ010000164">
    <property type="protein sequence ID" value="NMO18999.1"/>
    <property type="molecule type" value="Genomic_DNA"/>
</dbReference>
<keyword evidence="2" id="KW-1185">Reference proteome</keyword>
<evidence type="ECO:0000313" key="1">
    <source>
        <dbReference type="EMBL" id="NMO18999.1"/>
    </source>
</evidence>